<dbReference type="PANTHER" id="PTHR45655">
    <property type="entry name" value="GUANYLATE CYCLASE SOLUBLE SUBUNIT BETA-2"/>
    <property type="match status" value="1"/>
</dbReference>
<evidence type="ECO:0000313" key="2">
    <source>
        <dbReference type="EMBL" id="SNR64105.1"/>
    </source>
</evidence>
<evidence type="ECO:0000259" key="1">
    <source>
        <dbReference type="Pfam" id="PF07700"/>
    </source>
</evidence>
<dbReference type="Proteomes" id="UP000198384">
    <property type="component" value="Unassembled WGS sequence"/>
</dbReference>
<gene>
    <name evidence="2" type="ORF">SAMN06265371_107163</name>
</gene>
<feature type="domain" description="Heme NO-binding" evidence="1">
    <location>
        <begin position="2"/>
        <end position="162"/>
    </location>
</feature>
<dbReference type="OrthoDB" id="981203at2"/>
<dbReference type="GO" id="GO:0020037">
    <property type="term" value="F:heme binding"/>
    <property type="evidence" value="ECO:0007669"/>
    <property type="project" value="InterPro"/>
</dbReference>
<proteinExistence type="predicted"/>
<organism evidence="2 3">
    <name type="scientific">Lutibacter agarilyticus</name>
    <dbReference type="NCBI Taxonomy" id="1109740"/>
    <lineage>
        <taxon>Bacteria</taxon>
        <taxon>Pseudomonadati</taxon>
        <taxon>Bacteroidota</taxon>
        <taxon>Flavobacteriia</taxon>
        <taxon>Flavobacteriales</taxon>
        <taxon>Flavobacteriaceae</taxon>
        <taxon>Lutibacter</taxon>
    </lineage>
</organism>
<dbReference type="InterPro" id="IPR011644">
    <property type="entry name" value="Heme_NO-bd"/>
</dbReference>
<dbReference type="SUPFAM" id="SSF111126">
    <property type="entry name" value="Ligand-binding domain in the NO signalling and Golgi transport"/>
    <property type="match status" value="1"/>
</dbReference>
<dbReference type="PANTHER" id="PTHR45655:SF13">
    <property type="entry name" value="SOLUBLE GUANYLATE CYCLASE GCY-32-RELATED"/>
    <property type="match status" value="1"/>
</dbReference>
<dbReference type="Pfam" id="PF07700">
    <property type="entry name" value="HNOB"/>
    <property type="match status" value="1"/>
</dbReference>
<reference evidence="2 3" key="1">
    <citation type="submission" date="2017-06" db="EMBL/GenBank/DDBJ databases">
        <authorList>
            <person name="Kim H.J."/>
            <person name="Triplett B.A."/>
        </authorList>
    </citation>
    <scope>NUCLEOTIDE SEQUENCE [LARGE SCALE GENOMIC DNA]</scope>
    <source>
        <strain evidence="2 3">DSM 29150</strain>
    </source>
</reference>
<dbReference type="InterPro" id="IPR024096">
    <property type="entry name" value="NO_sig/Golgi_transp_ligand-bd"/>
</dbReference>
<protein>
    <submittedName>
        <fullName evidence="2">Haem-NO-binding</fullName>
    </submittedName>
</protein>
<dbReference type="InterPro" id="IPR038158">
    <property type="entry name" value="H-NOX_domain_sf"/>
</dbReference>
<evidence type="ECO:0000313" key="3">
    <source>
        <dbReference type="Proteomes" id="UP000198384"/>
    </source>
</evidence>
<dbReference type="Gene3D" id="3.90.1520.10">
    <property type="entry name" value="H-NOX domain"/>
    <property type="match status" value="1"/>
</dbReference>
<dbReference type="RefSeq" id="WP_089382152.1">
    <property type="nucleotide sequence ID" value="NZ_FZNT01000007.1"/>
</dbReference>
<accession>A0A238XYQ7</accession>
<dbReference type="EMBL" id="FZNT01000007">
    <property type="protein sequence ID" value="SNR64105.1"/>
    <property type="molecule type" value="Genomic_DNA"/>
</dbReference>
<name>A0A238XYQ7_9FLAO</name>
<dbReference type="AlphaFoldDB" id="A0A238XYQ7"/>
<keyword evidence="3" id="KW-1185">Reference proteome</keyword>
<sequence>MYGIVNKAIQDLITETFGEDKWDAVKEKSAVDIDFFLSNEPYDDDVTYKLAEAAAEVLGISVGDVLQAFGEWWVLKTGKEKYGGLMESGGNNLKEFLVNLPLFHNRIMLMYPKLTPPEFKVSNIEENSIHVHYHSKREGLQEFVRGLMSGLGKMYEVDTVVELLQSRNDGSTHEIFKVTW</sequence>